<evidence type="ECO:0000256" key="1">
    <source>
        <dbReference type="SAM" id="MobiDB-lite"/>
    </source>
</evidence>
<keyword evidence="2" id="KW-0732">Signal</keyword>
<feature type="region of interest" description="Disordered" evidence="1">
    <location>
        <begin position="27"/>
        <end position="90"/>
    </location>
</feature>
<dbReference type="Proteomes" id="UP000663908">
    <property type="component" value="Chromosome"/>
</dbReference>
<name>A0ABX7TKD3_STRCY</name>
<protein>
    <recommendedName>
        <fullName evidence="5">Carboxypeptidase regulatory-like domain-containing protein</fullName>
    </recommendedName>
</protein>
<organism evidence="3 4">
    <name type="scientific">Streptomyces cyanogenus</name>
    <dbReference type="NCBI Taxonomy" id="80860"/>
    <lineage>
        <taxon>Bacteria</taxon>
        <taxon>Bacillati</taxon>
        <taxon>Actinomycetota</taxon>
        <taxon>Actinomycetes</taxon>
        <taxon>Kitasatosporales</taxon>
        <taxon>Streptomycetaceae</taxon>
        <taxon>Streptomyces</taxon>
    </lineage>
</organism>
<feature type="chain" id="PRO_5046877648" description="Carboxypeptidase regulatory-like domain-containing protein" evidence="2">
    <location>
        <begin position="25"/>
        <end position="137"/>
    </location>
</feature>
<evidence type="ECO:0008006" key="5">
    <source>
        <dbReference type="Google" id="ProtNLM"/>
    </source>
</evidence>
<dbReference type="PROSITE" id="PS51257">
    <property type="entry name" value="PROKAR_LIPOPROTEIN"/>
    <property type="match status" value="1"/>
</dbReference>
<evidence type="ECO:0000313" key="4">
    <source>
        <dbReference type="Proteomes" id="UP000663908"/>
    </source>
</evidence>
<gene>
    <name evidence="3" type="ORF">S1361_01220</name>
</gene>
<reference evidence="3 4" key="1">
    <citation type="submission" date="2021-03" db="EMBL/GenBank/DDBJ databases">
        <title>Complete genome sequence of Streptomyces cyanogenus S136, producer of anticancer angucycline landomycin A.</title>
        <authorList>
            <person name="Hrab P."/>
            <person name="Ruckert C."/>
            <person name="Busche T."/>
            <person name="Ostash I."/>
            <person name="Kalinowski J."/>
            <person name="Fedorenko V."/>
            <person name="Yushchuk O."/>
            <person name="Ostash B."/>
        </authorList>
    </citation>
    <scope>NUCLEOTIDE SEQUENCE [LARGE SCALE GENOMIC DNA]</scope>
    <source>
        <strain evidence="3 4">S136</strain>
    </source>
</reference>
<evidence type="ECO:0000313" key="3">
    <source>
        <dbReference type="EMBL" id="QTD95941.1"/>
    </source>
</evidence>
<dbReference type="SUPFAM" id="SSF49452">
    <property type="entry name" value="Starch-binding domain-like"/>
    <property type="match status" value="1"/>
</dbReference>
<dbReference type="Gene3D" id="2.60.40.1120">
    <property type="entry name" value="Carboxypeptidase-like, regulatory domain"/>
    <property type="match status" value="1"/>
</dbReference>
<accession>A0ABX7TKD3</accession>
<dbReference type="EMBL" id="CP071839">
    <property type="protein sequence ID" value="QTD95941.1"/>
    <property type="molecule type" value="Genomic_DNA"/>
</dbReference>
<evidence type="ECO:0000256" key="2">
    <source>
        <dbReference type="SAM" id="SignalP"/>
    </source>
</evidence>
<proteinExistence type="predicted"/>
<sequence length="137" mass="13898">MKSSMCGALATLALAAMLSATACAGAHGAGSPGASDSGIKGRTMVDGGCPVVREQSPCPDRPLRARLTITSGDPERTVAETTSDSEGHFRVSLPPGTYVVRPANLTGAVTPIAQPVSVTVTSGRFTTIVIPFDSGIR</sequence>
<dbReference type="InterPro" id="IPR013784">
    <property type="entry name" value="Carb-bd-like_fold"/>
</dbReference>
<keyword evidence="4" id="KW-1185">Reference proteome</keyword>
<feature type="signal peptide" evidence="2">
    <location>
        <begin position="1"/>
        <end position="24"/>
    </location>
</feature>